<dbReference type="InterPro" id="IPR006845">
    <property type="entry name" value="Pex_N"/>
</dbReference>
<dbReference type="InterPro" id="IPR001841">
    <property type="entry name" value="Znf_RING"/>
</dbReference>
<evidence type="ECO:0000256" key="7">
    <source>
        <dbReference type="ARBA" id="ARBA00022723"/>
    </source>
</evidence>
<evidence type="ECO:0000256" key="8">
    <source>
        <dbReference type="ARBA" id="ARBA00022771"/>
    </source>
</evidence>
<gene>
    <name evidence="17" type="ORF">QE152_g7027</name>
</gene>
<keyword evidence="8" id="KW-0863">Zinc-finger</keyword>
<evidence type="ECO:0000256" key="13">
    <source>
        <dbReference type="ARBA" id="ARBA00023140"/>
    </source>
</evidence>
<keyword evidence="9" id="KW-0862">Zinc</keyword>
<evidence type="ECO:0000256" key="11">
    <source>
        <dbReference type="ARBA" id="ARBA00022989"/>
    </source>
</evidence>
<keyword evidence="11" id="KW-1133">Transmembrane helix</keyword>
<evidence type="ECO:0000256" key="10">
    <source>
        <dbReference type="ARBA" id="ARBA00022927"/>
    </source>
</evidence>
<dbReference type="GO" id="GO:0006513">
    <property type="term" value="P:protein monoubiquitination"/>
    <property type="evidence" value="ECO:0007669"/>
    <property type="project" value="TreeGrafter"/>
</dbReference>
<dbReference type="GO" id="GO:0008270">
    <property type="term" value="F:zinc ion binding"/>
    <property type="evidence" value="ECO:0007669"/>
    <property type="project" value="UniProtKB-KW"/>
</dbReference>
<comment type="pathway">
    <text evidence="2">Protein modification; protein ubiquitination.</text>
</comment>
<dbReference type="Pfam" id="PF04757">
    <property type="entry name" value="Pex2_Pex12"/>
    <property type="match status" value="1"/>
</dbReference>
<keyword evidence="10" id="KW-0653">Protein transport</keyword>
<dbReference type="AlphaFoldDB" id="A0AAW1MGQ7"/>
<sequence>MAENAAHFSFTSQEKPSIFEVIAQNSLNTTLQPAFQRIIEFLGESNSKYFEWLIKYNDEAFLVFNGVLQYYYLRNHDASFSEYFYGLKRISIKNVALSNRQQYSSLIFLIVLPYVKQKLDRILEVYKLENAEGLLSNDLKSVSKKTLLYSESVVEISWTVWLLLNYLRYMSDETESQNPILRLLKLKLIYGGEPMDVMSFWSNLFKGNLSLKQFSKGIVQNTLRTSLEIGAFFVQFLQVWYREKSSYSITALPIVPAPQPDPNAENYKGKCPICLQPWRIATVVPVSGYVFCYMCIVKRLREEQKCPVTNYPAKVVDLIRLYD</sequence>
<evidence type="ECO:0000256" key="6">
    <source>
        <dbReference type="ARBA" id="ARBA00022692"/>
    </source>
</evidence>
<proteinExistence type="inferred from homology"/>
<organism evidence="17 18">
    <name type="scientific">Popillia japonica</name>
    <name type="common">Japanese beetle</name>
    <dbReference type="NCBI Taxonomy" id="7064"/>
    <lineage>
        <taxon>Eukaryota</taxon>
        <taxon>Metazoa</taxon>
        <taxon>Ecdysozoa</taxon>
        <taxon>Arthropoda</taxon>
        <taxon>Hexapoda</taxon>
        <taxon>Insecta</taxon>
        <taxon>Pterygota</taxon>
        <taxon>Neoptera</taxon>
        <taxon>Endopterygota</taxon>
        <taxon>Coleoptera</taxon>
        <taxon>Polyphaga</taxon>
        <taxon>Scarabaeiformia</taxon>
        <taxon>Scarabaeidae</taxon>
        <taxon>Rutelinae</taxon>
        <taxon>Popillia</taxon>
    </lineage>
</organism>
<dbReference type="SMART" id="SM00184">
    <property type="entry name" value="RING"/>
    <property type="match status" value="1"/>
</dbReference>
<evidence type="ECO:0000256" key="14">
    <source>
        <dbReference type="ARBA" id="ARBA00029692"/>
    </source>
</evidence>
<protein>
    <recommendedName>
        <fullName evidence="4 15">Peroxisome assembly protein 12</fullName>
    </recommendedName>
    <alternativeName>
        <fullName evidence="14 15">Peroxin-12</fullName>
    </alternativeName>
</protein>
<comment type="function">
    <text evidence="15">Component of a retrotranslocation channel required for peroxisome organization by mediating export of the PEX5 receptor from peroxisomes to the cytosol, thereby promoting PEX5 recycling.</text>
</comment>
<keyword evidence="13 15" id="KW-0576">Peroxisome</keyword>
<dbReference type="GO" id="GO:1990429">
    <property type="term" value="C:peroxisomal importomer complex"/>
    <property type="evidence" value="ECO:0007669"/>
    <property type="project" value="TreeGrafter"/>
</dbReference>
<keyword evidence="18" id="KW-1185">Reference proteome</keyword>
<dbReference type="PANTHER" id="PTHR12888">
    <property type="entry name" value="PEROXISOME ASSEMBLY PROTEIN 12 PEROXIN-12"/>
    <property type="match status" value="1"/>
</dbReference>
<evidence type="ECO:0000313" key="17">
    <source>
        <dbReference type="EMBL" id="KAK9745251.1"/>
    </source>
</evidence>
<dbReference type="PANTHER" id="PTHR12888:SF0">
    <property type="entry name" value="PEROXISOME ASSEMBLY PROTEIN 12"/>
    <property type="match status" value="1"/>
</dbReference>
<evidence type="ECO:0000313" key="18">
    <source>
        <dbReference type="Proteomes" id="UP001458880"/>
    </source>
</evidence>
<dbReference type="InterPro" id="IPR013083">
    <property type="entry name" value="Znf_RING/FYVE/PHD"/>
</dbReference>
<evidence type="ECO:0000256" key="1">
    <source>
        <dbReference type="ARBA" id="ARBA00004585"/>
    </source>
</evidence>
<accession>A0AAW1MGQ7</accession>
<evidence type="ECO:0000259" key="16">
    <source>
        <dbReference type="SMART" id="SM00184"/>
    </source>
</evidence>
<feature type="domain" description="RING-type" evidence="16">
    <location>
        <begin position="271"/>
        <end position="309"/>
    </location>
</feature>
<keyword evidence="12 15" id="KW-0472">Membrane</keyword>
<dbReference type="GO" id="GO:0004842">
    <property type="term" value="F:ubiquitin-protein transferase activity"/>
    <property type="evidence" value="ECO:0007669"/>
    <property type="project" value="TreeGrafter"/>
</dbReference>
<dbReference type="FunFam" id="3.30.40.10:FF:000634">
    <property type="entry name" value="Peroxisome assembly protein 12"/>
    <property type="match status" value="1"/>
</dbReference>
<evidence type="ECO:0000256" key="9">
    <source>
        <dbReference type="ARBA" id="ARBA00022833"/>
    </source>
</evidence>
<evidence type="ECO:0000256" key="4">
    <source>
        <dbReference type="ARBA" id="ARBA00018980"/>
    </source>
</evidence>
<keyword evidence="6" id="KW-0812">Transmembrane</keyword>
<comment type="caution">
    <text evidence="17">The sequence shown here is derived from an EMBL/GenBank/DDBJ whole genome shotgun (WGS) entry which is preliminary data.</text>
</comment>
<keyword evidence="5" id="KW-0813">Transport</keyword>
<evidence type="ECO:0000256" key="12">
    <source>
        <dbReference type="ARBA" id="ARBA00023136"/>
    </source>
</evidence>
<dbReference type="Pfam" id="PF13923">
    <property type="entry name" value="zf-C3HC4_2"/>
    <property type="match status" value="1"/>
</dbReference>
<evidence type="ECO:0000256" key="2">
    <source>
        <dbReference type="ARBA" id="ARBA00004906"/>
    </source>
</evidence>
<comment type="subcellular location">
    <subcellularLocation>
        <location evidence="1">Peroxisome membrane</location>
        <topology evidence="1">Multi-pass membrane protein</topology>
    </subcellularLocation>
</comment>
<evidence type="ECO:0000256" key="5">
    <source>
        <dbReference type="ARBA" id="ARBA00022448"/>
    </source>
</evidence>
<dbReference type="Gene3D" id="3.30.40.10">
    <property type="entry name" value="Zinc/RING finger domain, C3HC4 (zinc finger)"/>
    <property type="match status" value="1"/>
</dbReference>
<dbReference type="PIRSF" id="PIRSF038074">
    <property type="entry name" value="Peroxisome_assembly_p12"/>
    <property type="match status" value="1"/>
</dbReference>
<dbReference type="InterPro" id="IPR017375">
    <property type="entry name" value="PEX12"/>
</dbReference>
<dbReference type="GO" id="GO:0005778">
    <property type="term" value="C:peroxisomal membrane"/>
    <property type="evidence" value="ECO:0007669"/>
    <property type="project" value="UniProtKB-SubCell"/>
</dbReference>
<dbReference type="EMBL" id="JASPKY010000050">
    <property type="protein sequence ID" value="KAK9745251.1"/>
    <property type="molecule type" value="Genomic_DNA"/>
</dbReference>
<dbReference type="Proteomes" id="UP001458880">
    <property type="component" value="Unassembled WGS sequence"/>
</dbReference>
<evidence type="ECO:0000256" key="15">
    <source>
        <dbReference type="PIRNR" id="PIRNR038074"/>
    </source>
</evidence>
<dbReference type="GO" id="GO:0016558">
    <property type="term" value="P:protein import into peroxisome matrix"/>
    <property type="evidence" value="ECO:0007669"/>
    <property type="project" value="UniProtKB-UniRule"/>
</dbReference>
<name>A0AAW1MGQ7_POPJA</name>
<reference evidence="17 18" key="1">
    <citation type="journal article" date="2024" name="BMC Genomics">
        <title>De novo assembly and annotation of Popillia japonica's genome with initial clues to its potential as an invasive pest.</title>
        <authorList>
            <person name="Cucini C."/>
            <person name="Boschi S."/>
            <person name="Funari R."/>
            <person name="Cardaioli E."/>
            <person name="Iannotti N."/>
            <person name="Marturano G."/>
            <person name="Paoli F."/>
            <person name="Bruttini M."/>
            <person name="Carapelli A."/>
            <person name="Frati F."/>
            <person name="Nardi F."/>
        </authorList>
    </citation>
    <scope>NUCLEOTIDE SEQUENCE [LARGE SCALE GENOMIC DNA]</scope>
    <source>
        <strain evidence="17">DMR45628</strain>
    </source>
</reference>
<dbReference type="CDD" id="cd16451">
    <property type="entry name" value="mRING_PEX12"/>
    <property type="match status" value="1"/>
</dbReference>
<evidence type="ECO:0000256" key="3">
    <source>
        <dbReference type="ARBA" id="ARBA00008704"/>
    </source>
</evidence>
<comment type="similarity">
    <text evidence="3 15">Belongs to the pex2/pex10/pex12 family.</text>
</comment>
<keyword evidence="7" id="KW-0479">Metal-binding</keyword>
<dbReference type="SUPFAM" id="SSF57850">
    <property type="entry name" value="RING/U-box"/>
    <property type="match status" value="1"/>
</dbReference>